<dbReference type="PANTHER" id="PTHR45024">
    <property type="entry name" value="DEHYDROGENASES, SHORT CHAIN"/>
    <property type="match status" value="1"/>
</dbReference>
<accession>A0A062VMQ0</accession>
<protein>
    <submittedName>
        <fullName evidence="4">Short-chain dehydrogenase/reductase SDR</fullName>
    </submittedName>
</protein>
<proteinExistence type="inferred from homology"/>
<dbReference type="PANTHER" id="PTHR45024:SF3">
    <property type="entry name" value="BLL2957 PROTEIN"/>
    <property type="match status" value="1"/>
</dbReference>
<evidence type="ECO:0000313" key="4">
    <source>
        <dbReference type="EMBL" id="KCZ99973.1"/>
    </source>
</evidence>
<dbReference type="Proteomes" id="UP000027100">
    <property type="component" value="Unassembled WGS sequence"/>
</dbReference>
<dbReference type="SUPFAM" id="SSF51735">
    <property type="entry name" value="NAD(P)-binding Rossmann-fold domains"/>
    <property type="match status" value="1"/>
</dbReference>
<dbReference type="Gene3D" id="3.40.50.720">
    <property type="entry name" value="NAD(P)-binding Rossmann-like Domain"/>
    <property type="match status" value="1"/>
</dbReference>
<name>A0A062VMQ0_9PROT</name>
<dbReference type="InterPro" id="IPR020904">
    <property type="entry name" value="Sc_DH/Rdtase_CS"/>
</dbReference>
<reference evidence="4 5" key="1">
    <citation type="journal article" date="2014" name="Antonie Van Leeuwenhoek">
        <title>Hyphomonas beringensis sp. nov. and Hyphomonas chukchiensis sp. nov., isolated from surface seawater of the Bering Sea and Chukchi Sea.</title>
        <authorList>
            <person name="Li C."/>
            <person name="Lai Q."/>
            <person name="Li G."/>
            <person name="Dong C."/>
            <person name="Wang J."/>
            <person name="Liao Y."/>
            <person name="Shao Z."/>
        </authorList>
    </citation>
    <scope>NUCLEOTIDE SEQUENCE [LARGE SCALE GENOMIC DNA]</scope>
    <source>
        <strain evidence="4 5">PS728</strain>
    </source>
</reference>
<evidence type="ECO:0000256" key="1">
    <source>
        <dbReference type="ARBA" id="ARBA00006484"/>
    </source>
</evidence>
<sequence>MLEDKVVIVTGAGRGIGRAIARLCAAEGARVVVNDLGGDPAGRGADASPAETVVDEIRAAGGHAVANTGSVATQAGAASIVQAAIDAFGRVDAVVNNAGFLRDAMFHKLSPQDWADVLDVHLNGTFLVSRAAAPYFRAQQSGTFVHFTSTTALLGNRGQANYAAAKSGVLGLSYAIALDMERFGVRSNCIAPTAWTRLVGTVATESEADQKRLEAVRAMTPEKIAPLVAYLCTDRSAAITGQTFGIRKDEIFLYSRPKILRTMHNANGWTLDSLDAQLVPGFRGSFEPLHTTPDTIAWEPL</sequence>
<evidence type="ECO:0000259" key="3">
    <source>
        <dbReference type="SMART" id="SM00822"/>
    </source>
</evidence>
<dbReference type="RefSeq" id="WP_035594633.1">
    <property type="nucleotide sequence ID" value="NZ_ARYM01000003.1"/>
</dbReference>
<evidence type="ECO:0000256" key="2">
    <source>
        <dbReference type="RuleBase" id="RU000363"/>
    </source>
</evidence>
<evidence type="ECO:0000313" key="5">
    <source>
        <dbReference type="Proteomes" id="UP000027100"/>
    </source>
</evidence>
<feature type="domain" description="Ketoreductase" evidence="3">
    <location>
        <begin position="5"/>
        <end position="205"/>
    </location>
</feature>
<dbReference type="STRING" id="1280954.HPO_03739"/>
<dbReference type="EMBL" id="ARYM01000003">
    <property type="protein sequence ID" value="KCZ99973.1"/>
    <property type="molecule type" value="Genomic_DNA"/>
</dbReference>
<dbReference type="InterPro" id="IPR057326">
    <property type="entry name" value="KR_dom"/>
</dbReference>
<dbReference type="PATRIC" id="fig|1280954.3.peg.761"/>
<dbReference type="PRINTS" id="PR00081">
    <property type="entry name" value="GDHRDH"/>
</dbReference>
<dbReference type="AlphaFoldDB" id="A0A062VMQ0"/>
<dbReference type="Pfam" id="PF00106">
    <property type="entry name" value="adh_short"/>
    <property type="match status" value="1"/>
</dbReference>
<comment type="similarity">
    <text evidence="1 2">Belongs to the short-chain dehydrogenases/reductases (SDR) family.</text>
</comment>
<keyword evidence="5" id="KW-1185">Reference proteome</keyword>
<dbReference type="OrthoDB" id="9804774at2"/>
<dbReference type="PRINTS" id="PR00080">
    <property type="entry name" value="SDRFAMILY"/>
</dbReference>
<organism evidence="4 5">
    <name type="scientific">Hyphomonas polymorpha PS728</name>
    <dbReference type="NCBI Taxonomy" id="1280954"/>
    <lineage>
        <taxon>Bacteria</taxon>
        <taxon>Pseudomonadati</taxon>
        <taxon>Pseudomonadota</taxon>
        <taxon>Alphaproteobacteria</taxon>
        <taxon>Hyphomonadales</taxon>
        <taxon>Hyphomonadaceae</taxon>
        <taxon>Hyphomonas</taxon>
    </lineage>
</organism>
<dbReference type="SMART" id="SM00822">
    <property type="entry name" value="PKS_KR"/>
    <property type="match status" value="1"/>
</dbReference>
<dbReference type="InterPro" id="IPR051687">
    <property type="entry name" value="Peroxisomal_Beta-Oxidation"/>
</dbReference>
<dbReference type="PROSITE" id="PS00061">
    <property type="entry name" value="ADH_SHORT"/>
    <property type="match status" value="1"/>
</dbReference>
<dbReference type="InterPro" id="IPR002347">
    <property type="entry name" value="SDR_fam"/>
</dbReference>
<comment type="caution">
    <text evidence="4">The sequence shown here is derived from an EMBL/GenBank/DDBJ whole genome shotgun (WGS) entry which is preliminary data.</text>
</comment>
<gene>
    <name evidence="4" type="ORF">HPO_03739</name>
</gene>
<dbReference type="InterPro" id="IPR036291">
    <property type="entry name" value="NAD(P)-bd_dom_sf"/>
</dbReference>
<dbReference type="eggNOG" id="COG1028">
    <property type="taxonomic scope" value="Bacteria"/>
</dbReference>
<dbReference type="FunFam" id="3.40.50.720:FF:000084">
    <property type="entry name" value="Short-chain dehydrogenase reductase"/>
    <property type="match status" value="1"/>
</dbReference>